<proteinExistence type="predicted"/>
<evidence type="ECO:0008006" key="3">
    <source>
        <dbReference type="Google" id="ProtNLM"/>
    </source>
</evidence>
<gene>
    <name evidence="2" type="ORF">MNBD_NITROSPINAE03-1693</name>
</gene>
<reference evidence="2" key="1">
    <citation type="submission" date="2018-06" db="EMBL/GenBank/DDBJ databases">
        <authorList>
            <person name="Zhirakovskaya E."/>
        </authorList>
    </citation>
    <scope>NUCLEOTIDE SEQUENCE</scope>
</reference>
<keyword evidence="1" id="KW-1133">Transmembrane helix</keyword>
<dbReference type="AlphaFoldDB" id="A0A3B1CKK8"/>
<dbReference type="Pfam" id="PF07963">
    <property type="entry name" value="N_methyl"/>
    <property type="match status" value="1"/>
</dbReference>
<dbReference type="PROSITE" id="PS00409">
    <property type="entry name" value="PROKAR_NTER_METHYL"/>
    <property type="match status" value="1"/>
</dbReference>
<name>A0A3B1CKK8_9ZZZZ</name>
<organism evidence="2">
    <name type="scientific">hydrothermal vent metagenome</name>
    <dbReference type="NCBI Taxonomy" id="652676"/>
    <lineage>
        <taxon>unclassified sequences</taxon>
        <taxon>metagenomes</taxon>
        <taxon>ecological metagenomes</taxon>
    </lineage>
</organism>
<evidence type="ECO:0000313" key="2">
    <source>
        <dbReference type="EMBL" id="VAX23190.1"/>
    </source>
</evidence>
<accession>A0A3B1CKK8</accession>
<keyword evidence="1" id="KW-0472">Membrane</keyword>
<feature type="transmembrane region" description="Helical" evidence="1">
    <location>
        <begin position="20"/>
        <end position="40"/>
    </location>
</feature>
<dbReference type="EMBL" id="UOGB01000263">
    <property type="protein sequence ID" value="VAX23190.1"/>
    <property type="molecule type" value="Genomic_DNA"/>
</dbReference>
<protein>
    <recommendedName>
        <fullName evidence="3">MSHA pilin protein MshD</fullName>
    </recommendedName>
</protein>
<dbReference type="NCBIfam" id="TIGR02532">
    <property type="entry name" value="IV_pilin_GFxxxE"/>
    <property type="match status" value="1"/>
</dbReference>
<dbReference type="InterPro" id="IPR012902">
    <property type="entry name" value="N_methyl_site"/>
</dbReference>
<evidence type="ECO:0000256" key="1">
    <source>
        <dbReference type="SAM" id="Phobius"/>
    </source>
</evidence>
<sequence>MTMRWLKNGLTPKGFTLIEILVSIVIASVIGAAFITPYFVSARALGPGAPADQGRLSFMTLGQMELFRSELSALSANQWTSSIIPLASASPYRVADGYADGKTFAVSRSVACFNNDLATYDQSCSSGYALVSVTVSEPQSGQSLTLSLVKTREGL</sequence>
<keyword evidence="1" id="KW-0812">Transmembrane</keyword>